<dbReference type="FunFam" id="2.170.150.20:FF:000007">
    <property type="entry name" value="Protein cereblon"/>
    <property type="match status" value="1"/>
</dbReference>
<evidence type="ECO:0000259" key="4">
    <source>
        <dbReference type="PROSITE" id="PS51788"/>
    </source>
</evidence>
<dbReference type="InterPro" id="IPR034750">
    <property type="entry name" value="CULT"/>
</dbReference>
<evidence type="ECO:0000256" key="1">
    <source>
        <dbReference type="ARBA" id="ARBA00022723"/>
    </source>
</evidence>
<feature type="domain" description="CULT" evidence="4">
    <location>
        <begin position="41"/>
        <end position="167"/>
    </location>
</feature>
<accession>A0AAV1JJ01</accession>
<dbReference type="PROSITE" id="PS51788">
    <property type="entry name" value="CULT"/>
    <property type="match status" value="1"/>
</dbReference>
<dbReference type="CDD" id="cd15777">
    <property type="entry name" value="CRBN_C_like"/>
    <property type="match status" value="1"/>
</dbReference>
<evidence type="ECO:0000313" key="6">
    <source>
        <dbReference type="Proteomes" id="UP001497472"/>
    </source>
</evidence>
<dbReference type="Proteomes" id="UP001497472">
    <property type="component" value="Unassembled WGS sequence"/>
</dbReference>
<keyword evidence="3" id="KW-1133">Transmembrane helix</keyword>
<dbReference type="AlphaFoldDB" id="A0AAV1JJ01"/>
<keyword evidence="3" id="KW-0812">Transmembrane</keyword>
<evidence type="ECO:0000256" key="3">
    <source>
        <dbReference type="SAM" id="Phobius"/>
    </source>
</evidence>
<name>A0AAV1JJ01_9NEOP</name>
<dbReference type="Pfam" id="PF03226">
    <property type="entry name" value="Yippee-Mis18"/>
    <property type="match status" value="1"/>
</dbReference>
<dbReference type="Gene3D" id="2.170.150.20">
    <property type="entry name" value="Peptide methionine sulfoxide reductase"/>
    <property type="match status" value="1"/>
</dbReference>
<sequence>MITDDVLVYRHTGMLSILYLIILYSTCDYTVSSLSNDLHTQELLLCRKCGTDVVDSYYLFNKLSPGAHKIEKQSMFGKQNVTVQTLINPFGINFEIITSEKARCKNIGPSQGADSWFPGYTWQICVCPHCGQHIGWTFTRSDLNTNDEDQNIILFHGLILNNILGENFTDSLIMMPKMYKM</sequence>
<keyword evidence="3" id="KW-0472">Membrane</keyword>
<evidence type="ECO:0000313" key="5">
    <source>
        <dbReference type="EMBL" id="CAK1548380.1"/>
    </source>
</evidence>
<reference evidence="5 6" key="1">
    <citation type="submission" date="2023-11" db="EMBL/GenBank/DDBJ databases">
        <authorList>
            <person name="Okamura Y."/>
        </authorList>
    </citation>
    <scope>NUCLEOTIDE SEQUENCE [LARGE SCALE GENOMIC DNA]</scope>
</reference>
<feature type="transmembrane region" description="Helical" evidence="3">
    <location>
        <begin position="7"/>
        <end position="26"/>
    </location>
</feature>
<protein>
    <recommendedName>
        <fullName evidence="4">CULT domain-containing protein</fullName>
    </recommendedName>
</protein>
<proteinExistence type="predicted"/>
<dbReference type="InterPro" id="IPR004910">
    <property type="entry name" value="Yippee/Mis18/Cereblon"/>
</dbReference>
<evidence type="ECO:0000256" key="2">
    <source>
        <dbReference type="ARBA" id="ARBA00022833"/>
    </source>
</evidence>
<keyword evidence="1" id="KW-0479">Metal-binding</keyword>
<comment type="caution">
    <text evidence="5">The sequence shown here is derived from an EMBL/GenBank/DDBJ whole genome shotgun (WGS) entry which is preliminary data.</text>
</comment>
<keyword evidence="2" id="KW-0862">Zinc</keyword>
<keyword evidence="6" id="KW-1185">Reference proteome</keyword>
<organism evidence="5 6">
    <name type="scientific">Leptosia nina</name>
    <dbReference type="NCBI Taxonomy" id="320188"/>
    <lineage>
        <taxon>Eukaryota</taxon>
        <taxon>Metazoa</taxon>
        <taxon>Ecdysozoa</taxon>
        <taxon>Arthropoda</taxon>
        <taxon>Hexapoda</taxon>
        <taxon>Insecta</taxon>
        <taxon>Pterygota</taxon>
        <taxon>Neoptera</taxon>
        <taxon>Endopterygota</taxon>
        <taxon>Lepidoptera</taxon>
        <taxon>Glossata</taxon>
        <taxon>Ditrysia</taxon>
        <taxon>Papilionoidea</taxon>
        <taxon>Pieridae</taxon>
        <taxon>Pierinae</taxon>
        <taxon>Leptosia</taxon>
    </lineage>
</organism>
<gene>
    <name evidence="5" type="ORF">LNINA_LOCUS7778</name>
</gene>
<dbReference type="EMBL" id="CAVLEF010000010">
    <property type="protein sequence ID" value="CAK1548380.1"/>
    <property type="molecule type" value="Genomic_DNA"/>
</dbReference>